<gene>
    <name evidence="8" type="ORF">LSH36_614g00006</name>
</gene>
<dbReference type="CDD" id="cd00637">
    <property type="entry name" value="7tm_classA_rhodopsin-like"/>
    <property type="match status" value="1"/>
</dbReference>
<sequence>MTLYFSSLPVRWVEPKSAAEQYSQSGPPLQTLDGQRLVKTNDRIKYQGRLNPGKPFPATIDVGVQKPEYESASAILHFGLSFFTILANVTVFIVLRYMHTIKKTTVVFLAHLAICNLVQGVILLLRAIFFIWHVNTTEGCLALNMFNLGAIGSYVTGIFYVYLDLYLSIKKMSANGQGISRRVAVALCAISWIYWLIWGTVGYAMRDAGFVYNHFAGCSIMIGIYRKDYFLLVGLSYIVGFVVILTIHILTYKLIRNARLRFPETPSAPAGGGSTGVRGLHRLKTISSSFRRQGADGSKSRWIRKNDKVLKMIRIVVIMFVLCWYPLIVIAFIVTYCAQCTPYITQEVVYVTYVLVVLQYNCNGIIYLVKVREFKDACKKFGSRCCPRFRTVEPMANPSTANTYY</sequence>
<evidence type="ECO:0000256" key="2">
    <source>
        <dbReference type="ARBA" id="ARBA00022475"/>
    </source>
</evidence>
<comment type="subcellular location">
    <subcellularLocation>
        <location evidence="1">Cell membrane</location>
        <topology evidence="1">Multi-pass membrane protein</topology>
    </subcellularLocation>
</comment>
<evidence type="ECO:0000313" key="9">
    <source>
        <dbReference type="Proteomes" id="UP001208570"/>
    </source>
</evidence>
<dbReference type="SUPFAM" id="SSF81321">
    <property type="entry name" value="Family A G protein-coupled receptor-like"/>
    <property type="match status" value="1"/>
</dbReference>
<evidence type="ECO:0000256" key="3">
    <source>
        <dbReference type="ARBA" id="ARBA00022692"/>
    </source>
</evidence>
<keyword evidence="2" id="KW-1003">Cell membrane</keyword>
<reference evidence="8" key="1">
    <citation type="journal article" date="2023" name="Mol. Biol. Evol.">
        <title>Third-Generation Sequencing Reveals the Adaptive Role of the Epigenome in Three Deep-Sea Polychaetes.</title>
        <authorList>
            <person name="Perez M."/>
            <person name="Aroh O."/>
            <person name="Sun Y."/>
            <person name="Lan Y."/>
            <person name="Juniper S.K."/>
            <person name="Young C.R."/>
            <person name="Angers B."/>
            <person name="Qian P.Y."/>
        </authorList>
    </citation>
    <scope>NUCLEOTIDE SEQUENCE</scope>
    <source>
        <strain evidence="8">P08H-3</strain>
    </source>
</reference>
<name>A0AAD9J472_9ANNE</name>
<dbReference type="Gene3D" id="1.20.1070.10">
    <property type="entry name" value="Rhodopsin 7-helix transmembrane proteins"/>
    <property type="match status" value="1"/>
</dbReference>
<proteinExistence type="predicted"/>
<feature type="transmembrane region" description="Helical" evidence="6">
    <location>
        <begin position="312"/>
        <end position="336"/>
    </location>
</feature>
<feature type="transmembrane region" description="Helical" evidence="6">
    <location>
        <begin position="183"/>
        <end position="205"/>
    </location>
</feature>
<evidence type="ECO:0000256" key="5">
    <source>
        <dbReference type="ARBA" id="ARBA00023136"/>
    </source>
</evidence>
<dbReference type="EMBL" id="JAODUP010000614">
    <property type="protein sequence ID" value="KAK2146356.1"/>
    <property type="molecule type" value="Genomic_DNA"/>
</dbReference>
<dbReference type="Pfam" id="PF00001">
    <property type="entry name" value="7tm_1"/>
    <property type="match status" value="1"/>
</dbReference>
<keyword evidence="5 6" id="KW-0472">Membrane</keyword>
<dbReference type="InterPro" id="IPR000276">
    <property type="entry name" value="GPCR_Rhodpsn"/>
</dbReference>
<dbReference type="Proteomes" id="UP001208570">
    <property type="component" value="Unassembled WGS sequence"/>
</dbReference>
<protein>
    <recommendedName>
        <fullName evidence="7">G-protein coupled receptors family 1 profile domain-containing protein</fullName>
    </recommendedName>
</protein>
<evidence type="ECO:0000256" key="6">
    <source>
        <dbReference type="SAM" id="Phobius"/>
    </source>
</evidence>
<dbReference type="GO" id="GO:0004930">
    <property type="term" value="F:G protein-coupled receptor activity"/>
    <property type="evidence" value="ECO:0007669"/>
    <property type="project" value="InterPro"/>
</dbReference>
<feature type="transmembrane region" description="Helical" evidence="6">
    <location>
        <begin position="348"/>
        <end position="369"/>
    </location>
</feature>
<accession>A0AAD9J472</accession>
<evidence type="ECO:0000256" key="4">
    <source>
        <dbReference type="ARBA" id="ARBA00022989"/>
    </source>
</evidence>
<keyword evidence="3 6" id="KW-0812">Transmembrane</keyword>
<evidence type="ECO:0000256" key="1">
    <source>
        <dbReference type="ARBA" id="ARBA00004651"/>
    </source>
</evidence>
<dbReference type="PROSITE" id="PS50262">
    <property type="entry name" value="G_PROTEIN_RECEP_F1_2"/>
    <property type="match status" value="1"/>
</dbReference>
<feature type="transmembrane region" description="Helical" evidence="6">
    <location>
        <begin position="74"/>
        <end position="95"/>
    </location>
</feature>
<dbReference type="GO" id="GO:0005886">
    <property type="term" value="C:plasma membrane"/>
    <property type="evidence" value="ECO:0007669"/>
    <property type="project" value="UniProtKB-SubCell"/>
</dbReference>
<organism evidence="8 9">
    <name type="scientific">Paralvinella palmiformis</name>
    <dbReference type="NCBI Taxonomy" id="53620"/>
    <lineage>
        <taxon>Eukaryota</taxon>
        <taxon>Metazoa</taxon>
        <taxon>Spiralia</taxon>
        <taxon>Lophotrochozoa</taxon>
        <taxon>Annelida</taxon>
        <taxon>Polychaeta</taxon>
        <taxon>Sedentaria</taxon>
        <taxon>Canalipalpata</taxon>
        <taxon>Terebellida</taxon>
        <taxon>Terebelliformia</taxon>
        <taxon>Alvinellidae</taxon>
        <taxon>Paralvinella</taxon>
    </lineage>
</organism>
<comment type="caution">
    <text evidence="8">The sequence shown here is derived from an EMBL/GenBank/DDBJ whole genome shotgun (WGS) entry which is preliminary data.</text>
</comment>
<dbReference type="InterPro" id="IPR017452">
    <property type="entry name" value="GPCR_Rhodpsn_7TM"/>
</dbReference>
<keyword evidence="9" id="KW-1185">Reference proteome</keyword>
<feature type="transmembrane region" description="Helical" evidence="6">
    <location>
        <begin position="144"/>
        <end position="163"/>
    </location>
</feature>
<dbReference type="PANTHER" id="PTHR22750">
    <property type="entry name" value="G-PROTEIN COUPLED RECEPTOR"/>
    <property type="match status" value="1"/>
</dbReference>
<evidence type="ECO:0000313" key="8">
    <source>
        <dbReference type="EMBL" id="KAK2146356.1"/>
    </source>
</evidence>
<evidence type="ECO:0000259" key="7">
    <source>
        <dbReference type="PROSITE" id="PS50262"/>
    </source>
</evidence>
<feature type="transmembrane region" description="Helical" evidence="6">
    <location>
        <begin position="107"/>
        <end position="132"/>
    </location>
</feature>
<feature type="domain" description="G-protein coupled receptors family 1 profile" evidence="7">
    <location>
        <begin position="87"/>
        <end position="367"/>
    </location>
</feature>
<keyword evidence="4 6" id="KW-1133">Transmembrane helix</keyword>
<dbReference type="PRINTS" id="PR00237">
    <property type="entry name" value="GPCRRHODOPSN"/>
</dbReference>
<feature type="transmembrane region" description="Helical" evidence="6">
    <location>
        <begin position="229"/>
        <end position="252"/>
    </location>
</feature>
<dbReference type="AlphaFoldDB" id="A0AAD9J472"/>